<gene>
    <name evidence="1" type="ORF">FBU59_005437</name>
</gene>
<feature type="non-terminal residue" evidence="1">
    <location>
        <position position="1"/>
    </location>
</feature>
<dbReference type="EMBL" id="JANBPW010004311">
    <property type="protein sequence ID" value="KAJ1935284.1"/>
    <property type="molecule type" value="Genomic_DNA"/>
</dbReference>
<comment type="caution">
    <text evidence="1">The sequence shown here is derived from an EMBL/GenBank/DDBJ whole genome shotgun (WGS) entry which is preliminary data.</text>
</comment>
<organism evidence="1 2">
    <name type="scientific">Linderina macrospora</name>
    <dbReference type="NCBI Taxonomy" id="4868"/>
    <lineage>
        <taxon>Eukaryota</taxon>
        <taxon>Fungi</taxon>
        <taxon>Fungi incertae sedis</taxon>
        <taxon>Zoopagomycota</taxon>
        <taxon>Kickxellomycotina</taxon>
        <taxon>Kickxellomycetes</taxon>
        <taxon>Kickxellales</taxon>
        <taxon>Kickxellaceae</taxon>
        <taxon>Linderina</taxon>
    </lineage>
</organism>
<sequence>NHIHALNVLERTSNDRLVPFTQDLRLHGFDIFFDDLEPDLLTFMFVNHQRTGNAISIFSHRLGTTQLVHEETVTSPLLPSPNDVVAVSRTTFYATNDVRHTKGGRLRKVEEFFGMPWGHIVYRGPEGMFSIAAESLSYPNGITKSPDGSLIYVACSSEPSVRTFRPHQDGSLEHLGGIVFRGLIPDNLFVDAHTGSIYIGLNMQLDRSYLNTMEMFRYNRESIHGTAARPAAGVYRLKTRSDPRQGFIRENVLIDGGDLLPTTTVSAVQRRGGVTRMLLGSVMSKGIAICNNGLNM</sequence>
<name>A0ACC1J2S6_9FUNG</name>
<evidence type="ECO:0000313" key="1">
    <source>
        <dbReference type="EMBL" id="KAJ1935284.1"/>
    </source>
</evidence>
<reference evidence="1" key="1">
    <citation type="submission" date="2022-07" db="EMBL/GenBank/DDBJ databases">
        <title>Phylogenomic reconstructions and comparative analyses of Kickxellomycotina fungi.</title>
        <authorList>
            <person name="Reynolds N.K."/>
            <person name="Stajich J.E."/>
            <person name="Barry K."/>
            <person name="Grigoriev I.V."/>
            <person name="Crous P."/>
            <person name="Smith M.E."/>
        </authorList>
    </citation>
    <scope>NUCLEOTIDE SEQUENCE</scope>
    <source>
        <strain evidence="1">NRRL 5244</strain>
    </source>
</reference>
<accession>A0ACC1J2S6</accession>
<keyword evidence="2" id="KW-1185">Reference proteome</keyword>
<protein>
    <submittedName>
        <fullName evidence="1">Uncharacterized protein</fullName>
    </submittedName>
</protein>
<proteinExistence type="predicted"/>
<dbReference type="Proteomes" id="UP001150603">
    <property type="component" value="Unassembled WGS sequence"/>
</dbReference>
<evidence type="ECO:0000313" key="2">
    <source>
        <dbReference type="Proteomes" id="UP001150603"/>
    </source>
</evidence>